<accession>A0AAV0JTW3</accession>
<protein>
    <submittedName>
        <fullName evidence="2">Uncharacterized protein</fullName>
    </submittedName>
</protein>
<dbReference type="PANTHER" id="PTHR31871:SF9">
    <property type="entry name" value="HELICASE WITH ZINC FINGER PROTEIN"/>
    <property type="match status" value="1"/>
</dbReference>
<comment type="caution">
    <text evidence="2">The sequence shown here is derived from an EMBL/GenBank/DDBJ whole genome shotgun (WGS) entry which is preliminary data.</text>
</comment>
<dbReference type="PANTHER" id="PTHR31871">
    <property type="entry name" value="OS02G0137100 PROTEIN"/>
    <property type="match status" value="1"/>
</dbReference>
<evidence type="ECO:0000313" key="2">
    <source>
        <dbReference type="EMBL" id="CAI0412922.1"/>
    </source>
</evidence>
<organism evidence="2 3">
    <name type="scientific">Linum tenue</name>
    <dbReference type="NCBI Taxonomy" id="586396"/>
    <lineage>
        <taxon>Eukaryota</taxon>
        <taxon>Viridiplantae</taxon>
        <taxon>Streptophyta</taxon>
        <taxon>Embryophyta</taxon>
        <taxon>Tracheophyta</taxon>
        <taxon>Spermatophyta</taxon>
        <taxon>Magnoliopsida</taxon>
        <taxon>eudicotyledons</taxon>
        <taxon>Gunneridae</taxon>
        <taxon>Pentapetalae</taxon>
        <taxon>rosids</taxon>
        <taxon>fabids</taxon>
        <taxon>Malpighiales</taxon>
        <taxon>Linaceae</taxon>
        <taxon>Linum</taxon>
    </lineage>
</organism>
<sequence>MDSSPRQQSSKQEDERPAAGGVGSDAISGLSNNGRKITRHDVKMVQNLIERCLQLYMNKNDVVNTLLEQARIEPGFTSLVWQKLEKENVEFFKAYNVRLTLKEQIDRFNQLLVHQCQLMHYPASQDFPSHQNGDAQVPVTGLPAEPSFLQQQSGVPSTCHSQMRQVSSVSDCQVVNGFPASGSFHQLHLNADREAIVDGHSTVTTLPINRSLESEVGGGPASNGRFSLGAVEMAGFSNLDYLPPNSSYAAHMDMMPPHLQDGADGGCDYRGMPVHSFPHIPWNLSFPDLGADLASIGDHGQMENYSGSDILLDSAEEENDMVKEFFVDSVPPSSPQIEEKPDVGAL</sequence>
<gene>
    <name evidence="2" type="ORF">LITE_LOCUS15735</name>
</gene>
<dbReference type="Pfam" id="PF09713">
    <property type="entry name" value="A_thal_3526"/>
    <property type="match status" value="1"/>
</dbReference>
<evidence type="ECO:0000313" key="3">
    <source>
        <dbReference type="Proteomes" id="UP001154282"/>
    </source>
</evidence>
<proteinExistence type="predicted"/>
<dbReference type="AlphaFoldDB" id="A0AAV0JTW3"/>
<reference evidence="2" key="1">
    <citation type="submission" date="2022-08" db="EMBL/GenBank/DDBJ databases">
        <authorList>
            <person name="Gutierrez-Valencia J."/>
        </authorList>
    </citation>
    <scope>NUCLEOTIDE SEQUENCE</scope>
</reference>
<name>A0AAV0JTW3_9ROSI</name>
<dbReference type="NCBIfam" id="TIGR01589">
    <property type="entry name" value="A_thal_3526"/>
    <property type="match status" value="1"/>
</dbReference>
<dbReference type="InterPro" id="IPR006476">
    <property type="entry name" value="CHP01589_pln"/>
</dbReference>
<dbReference type="EMBL" id="CAMGYJ010000005">
    <property type="protein sequence ID" value="CAI0412922.1"/>
    <property type="molecule type" value="Genomic_DNA"/>
</dbReference>
<dbReference type="Proteomes" id="UP001154282">
    <property type="component" value="Unassembled WGS sequence"/>
</dbReference>
<keyword evidence="3" id="KW-1185">Reference proteome</keyword>
<feature type="compositionally biased region" description="Polar residues" evidence="1">
    <location>
        <begin position="1"/>
        <end position="10"/>
    </location>
</feature>
<feature type="region of interest" description="Disordered" evidence="1">
    <location>
        <begin position="1"/>
        <end position="33"/>
    </location>
</feature>
<evidence type="ECO:0000256" key="1">
    <source>
        <dbReference type="SAM" id="MobiDB-lite"/>
    </source>
</evidence>